<geneLocation type="plasmid" evidence="1">
    <name>Plasmid1</name>
</geneLocation>
<keyword evidence="1" id="KW-0614">Plasmid</keyword>
<gene>
    <name evidence="1" type="ordered locus">Mmcs_5427</name>
</gene>
<name>A0A5Q5BSM8_MYCSS</name>
<dbReference type="EMBL" id="CP000385">
    <property type="protein sequence ID" value="ABG11527.1"/>
    <property type="molecule type" value="Genomic_DNA"/>
</dbReference>
<dbReference type="AlphaFoldDB" id="A0A5Q5BSM8"/>
<organism evidence="1">
    <name type="scientific">Mycobacterium sp. (strain MCS)</name>
    <dbReference type="NCBI Taxonomy" id="164756"/>
    <lineage>
        <taxon>Bacteria</taxon>
        <taxon>Bacillati</taxon>
        <taxon>Actinomycetota</taxon>
        <taxon>Actinomycetes</taxon>
        <taxon>Mycobacteriales</taxon>
        <taxon>Mycobacteriaceae</taxon>
        <taxon>Mycobacterium</taxon>
    </lineage>
</organism>
<dbReference type="KEGG" id="mmc:Mmcs_5427"/>
<reference evidence="1" key="1">
    <citation type="submission" date="2006-06" db="EMBL/GenBank/DDBJ databases">
        <title>Complete sequence of plasmid of Mycobacterium sp. MCS.</title>
        <authorList>
            <consortium name="US DOE Joint Genome Institute"/>
            <person name="Copeland A."/>
            <person name="Lucas S."/>
            <person name="Lapidus A."/>
            <person name="Barry K."/>
            <person name="Detter J.C."/>
            <person name="Glavina del Rio T."/>
            <person name="Hammon N."/>
            <person name="Israni S."/>
            <person name="Dalin E."/>
            <person name="Tice H."/>
            <person name="Pitluck S."/>
            <person name="Martinez M."/>
            <person name="Schmutz J."/>
            <person name="Larimer F."/>
            <person name="Land M."/>
            <person name="Hauser L."/>
            <person name="Kyrpides N."/>
            <person name="Kim E."/>
            <person name="Miller C.D."/>
            <person name="Hughes J.E."/>
            <person name="Anderson A.J."/>
            <person name="Sims R.C."/>
            <person name="Richardson P."/>
        </authorList>
    </citation>
    <scope>NUCLEOTIDE SEQUENCE [LARGE SCALE GENOMIC DNA]</scope>
    <source>
        <strain evidence="1">MCS</strain>
        <plasmid evidence="1">Plasmid1</plasmid>
    </source>
</reference>
<evidence type="ECO:0000313" key="1">
    <source>
        <dbReference type="EMBL" id="ABG11527.1"/>
    </source>
</evidence>
<sequence>MLERMQPAATELLFAYHPLIQSESSRGGQIRATTSSWAVTNLNAFITWVNDYCGERGRNDGIPNVNGRAWWLTTPQFRRTLAWFIARRPDGSIAGAIAYRHLSI</sequence>
<proteinExistence type="predicted"/>
<protein>
    <submittedName>
        <fullName evidence="1">Uncharacterized protein</fullName>
    </submittedName>
</protein>
<accession>A0A5Q5BSM8</accession>